<dbReference type="EMBL" id="FOCQ01000002">
    <property type="protein sequence ID" value="SEM78656.1"/>
    <property type="molecule type" value="Genomic_DNA"/>
</dbReference>
<dbReference type="CDD" id="cd06170">
    <property type="entry name" value="LuxR_C_like"/>
    <property type="match status" value="1"/>
</dbReference>
<feature type="domain" description="HTH luxR-type" evidence="6">
    <location>
        <begin position="178"/>
        <end position="243"/>
    </location>
</feature>
<evidence type="ECO:0000256" key="3">
    <source>
        <dbReference type="ARBA" id="ARBA00023125"/>
    </source>
</evidence>
<evidence type="ECO:0000256" key="5">
    <source>
        <dbReference type="PROSITE-ProRule" id="PRU00169"/>
    </source>
</evidence>
<evidence type="ECO:0000259" key="6">
    <source>
        <dbReference type="PROSITE" id="PS50043"/>
    </source>
</evidence>
<accession>A0A1H8B7J2</accession>
<gene>
    <name evidence="8" type="ORF">SAMN05444955_10236</name>
</gene>
<dbReference type="InterPro" id="IPR039420">
    <property type="entry name" value="WalR-like"/>
</dbReference>
<dbReference type="InterPro" id="IPR000792">
    <property type="entry name" value="Tscrpt_reg_LuxR_C"/>
</dbReference>
<dbReference type="STRING" id="1173111.SAMN05444955_10236"/>
<dbReference type="PANTHER" id="PTHR43214">
    <property type="entry name" value="TWO-COMPONENT RESPONSE REGULATOR"/>
    <property type="match status" value="1"/>
</dbReference>
<evidence type="ECO:0000256" key="1">
    <source>
        <dbReference type="ARBA" id="ARBA00022553"/>
    </source>
</evidence>
<keyword evidence="1 5" id="KW-0597">Phosphoprotein</keyword>
<evidence type="ECO:0000313" key="9">
    <source>
        <dbReference type="Proteomes" id="UP000199695"/>
    </source>
</evidence>
<dbReference type="PROSITE" id="PS50043">
    <property type="entry name" value="HTH_LUXR_2"/>
    <property type="match status" value="1"/>
</dbReference>
<evidence type="ECO:0000313" key="8">
    <source>
        <dbReference type="EMBL" id="SEM78656.1"/>
    </source>
</evidence>
<dbReference type="PANTHER" id="PTHR43214:SF24">
    <property type="entry name" value="TRANSCRIPTIONAL REGULATORY PROTEIN NARL-RELATED"/>
    <property type="match status" value="1"/>
</dbReference>
<name>A0A1H8B7J2_9BACL</name>
<dbReference type="SUPFAM" id="SSF46894">
    <property type="entry name" value="C-terminal effector domain of the bipartite response regulators"/>
    <property type="match status" value="1"/>
</dbReference>
<dbReference type="InterPro" id="IPR058245">
    <property type="entry name" value="NreC/VraR/RcsB-like_REC"/>
</dbReference>
<dbReference type="Pfam" id="PF00072">
    <property type="entry name" value="Response_reg"/>
    <property type="match status" value="1"/>
</dbReference>
<dbReference type="Proteomes" id="UP000199695">
    <property type="component" value="Unassembled WGS sequence"/>
</dbReference>
<dbReference type="PRINTS" id="PR00038">
    <property type="entry name" value="HTHLUXR"/>
</dbReference>
<feature type="modified residue" description="4-aspartylphosphate" evidence="5">
    <location>
        <position position="77"/>
    </location>
</feature>
<keyword evidence="9" id="KW-1185">Reference proteome</keyword>
<dbReference type="PROSITE" id="PS50110">
    <property type="entry name" value="RESPONSE_REGULATORY"/>
    <property type="match status" value="1"/>
</dbReference>
<dbReference type="SMART" id="SM00421">
    <property type="entry name" value="HTH_LUXR"/>
    <property type="match status" value="1"/>
</dbReference>
<dbReference type="GO" id="GO:0000160">
    <property type="term" value="P:phosphorelay signal transduction system"/>
    <property type="evidence" value="ECO:0007669"/>
    <property type="project" value="InterPro"/>
</dbReference>
<organism evidence="8 9">
    <name type="scientific">Lihuaxuella thermophila</name>
    <dbReference type="NCBI Taxonomy" id="1173111"/>
    <lineage>
        <taxon>Bacteria</taxon>
        <taxon>Bacillati</taxon>
        <taxon>Bacillota</taxon>
        <taxon>Bacilli</taxon>
        <taxon>Bacillales</taxon>
        <taxon>Thermoactinomycetaceae</taxon>
        <taxon>Lihuaxuella</taxon>
    </lineage>
</organism>
<dbReference type="Pfam" id="PF00196">
    <property type="entry name" value="GerE"/>
    <property type="match status" value="1"/>
</dbReference>
<evidence type="ECO:0000259" key="7">
    <source>
        <dbReference type="PROSITE" id="PS50110"/>
    </source>
</evidence>
<proteinExistence type="predicted"/>
<dbReference type="GO" id="GO:0006355">
    <property type="term" value="P:regulation of DNA-templated transcription"/>
    <property type="evidence" value="ECO:0007669"/>
    <property type="project" value="InterPro"/>
</dbReference>
<keyword evidence="3" id="KW-0238">DNA-binding</keyword>
<dbReference type="SUPFAM" id="SSF52172">
    <property type="entry name" value="CheY-like"/>
    <property type="match status" value="1"/>
</dbReference>
<protein>
    <submittedName>
        <fullName evidence="8">Two-component system, NarL family, response regulator DegU</fullName>
    </submittedName>
</protein>
<keyword evidence="2" id="KW-0805">Transcription regulation</keyword>
<reference evidence="8 9" key="1">
    <citation type="submission" date="2016-10" db="EMBL/GenBank/DDBJ databases">
        <authorList>
            <person name="de Groot N.N."/>
        </authorList>
    </citation>
    <scope>NUCLEOTIDE SEQUENCE [LARGE SCALE GENOMIC DNA]</scope>
    <source>
        <strain evidence="8 9">DSM 46701</strain>
    </source>
</reference>
<feature type="domain" description="Response regulatory" evidence="7">
    <location>
        <begin position="26"/>
        <end position="141"/>
    </location>
</feature>
<dbReference type="Gene3D" id="3.40.50.2300">
    <property type="match status" value="1"/>
</dbReference>
<dbReference type="RefSeq" id="WP_244527410.1">
    <property type="nucleotide sequence ID" value="NZ_FOCQ01000002.1"/>
</dbReference>
<dbReference type="PROSITE" id="PS00622">
    <property type="entry name" value="HTH_LUXR_1"/>
    <property type="match status" value="1"/>
</dbReference>
<keyword evidence="4" id="KW-0804">Transcription</keyword>
<dbReference type="SMART" id="SM00448">
    <property type="entry name" value="REC"/>
    <property type="match status" value="1"/>
</dbReference>
<dbReference type="InterPro" id="IPR011006">
    <property type="entry name" value="CheY-like_superfamily"/>
</dbReference>
<dbReference type="GO" id="GO:0003677">
    <property type="term" value="F:DNA binding"/>
    <property type="evidence" value="ECO:0007669"/>
    <property type="project" value="UniProtKB-KW"/>
</dbReference>
<dbReference type="InterPro" id="IPR016032">
    <property type="entry name" value="Sig_transdc_resp-reg_C-effctor"/>
</dbReference>
<sequence>MLERPPQTRQTERQVRPGTVSVAPVRVLIADPDPNFRQQLKTALAQEDDMMLVGECSEGVEVPLLCGTILPHIAVLDLHLPRVDGGEVTYRLSQMAPHTKVLILSEHDEPYVLETIRSGASGYLLKNMGTTHIIEAMRVIAHGGFYIHPIIMGRLVNELRRLSRREGVFQHLYTRIPPISWQEVLTYREMEVLRLMSQGKNNRAISEHLYISEKTVKNHVSNILYKLNVQDRTQAVLLAIKYGWVQLI</sequence>
<dbReference type="InterPro" id="IPR001789">
    <property type="entry name" value="Sig_transdc_resp-reg_receiver"/>
</dbReference>
<evidence type="ECO:0000256" key="2">
    <source>
        <dbReference type="ARBA" id="ARBA00023015"/>
    </source>
</evidence>
<dbReference type="CDD" id="cd17535">
    <property type="entry name" value="REC_NarL-like"/>
    <property type="match status" value="1"/>
</dbReference>
<evidence type="ECO:0000256" key="4">
    <source>
        <dbReference type="ARBA" id="ARBA00023163"/>
    </source>
</evidence>
<dbReference type="AlphaFoldDB" id="A0A1H8B7J2"/>